<reference evidence="2 3" key="1">
    <citation type="journal article" date="2012" name="J. Bacteriol.">
        <title>Genome Sequence of Blastococcus saxobsidens DD2, a Stone-Inhabiting Bacterium.</title>
        <authorList>
            <person name="Chouaia B."/>
            <person name="Crotti E."/>
            <person name="Brusetti L."/>
            <person name="Daffonchio D."/>
            <person name="Essoussi I."/>
            <person name="Nouioui I."/>
            <person name="Sbissi I."/>
            <person name="Ghodhbane-Gtari F."/>
            <person name="Gtari M."/>
            <person name="Vacherie B."/>
            <person name="Barbe V."/>
            <person name="Medigue C."/>
            <person name="Gury J."/>
            <person name="Pujic P."/>
            <person name="Normand P."/>
        </authorList>
    </citation>
    <scope>NUCLEOTIDE SEQUENCE [LARGE SCALE GENOMIC DNA]</scope>
    <source>
        <strain evidence="2 3">DD2</strain>
    </source>
</reference>
<dbReference type="SUPFAM" id="SSF52266">
    <property type="entry name" value="SGNH hydrolase"/>
    <property type="match status" value="1"/>
</dbReference>
<organism evidence="2 3">
    <name type="scientific">Blastococcus saxobsidens (strain DD2)</name>
    <dbReference type="NCBI Taxonomy" id="1146883"/>
    <lineage>
        <taxon>Bacteria</taxon>
        <taxon>Bacillati</taxon>
        <taxon>Actinomycetota</taxon>
        <taxon>Actinomycetes</taxon>
        <taxon>Geodermatophilales</taxon>
        <taxon>Geodermatophilaceae</taxon>
        <taxon>Blastococcus</taxon>
    </lineage>
</organism>
<evidence type="ECO:0000313" key="3">
    <source>
        <dbReference type="Proteomes" id="UP000007517"/>
    </source>
</evidence>
<dbReference type="STRING" id="1146883.BLASA_0885"/>
<dbReference type="OrthoDB" id="5196031at2"/>
<dbReference type="Gene3D" id="3.40.50.1110">
    <property type="entry name" value="SGNH hydrolase"/>
    <property type="match status" value="1"/>
</dbReference>
<dbReference type="HOGENOM" id="CLU_088196_2_0_11"/>
<gene>
    <name evidence="2" type="ordered locus">BLASA_0885</name>
</gene>
<reference evidence="3" key="2">
    <citation type="submission" date="2012-02" db="EMBL/GenBank/DDBJ databases">
        <title>Complete genome sequence of Blastococcus saxobsidens strain DD2.</title>
        <authorList>
            <person name="Genoscope."/>
        </authorList>
    </citation>
    <scope>NUCLEOTIDE SEQUENCE [LARGE SCALE GENOMIC DNA]</scope>
    <source>
        <strain evidence="3">DD2</strain>
    </source>
</reference>
<feature type="domain" description="SGNH hydrolase-type esterase" evidence="1">
    <location>
        <begin position="10"/>
        <end position="184"/>
    </location>
</feature>
<name>H6RTH8_BLASD</name>
<protein>
    <submittedName>
        <fullName evidence="2">Putative exported lipase/acylhydrolase (Lipoprotein)</fullName>
    </submittedName>
</protein>
<dbReference type="AlphaFoldDB" id="H6RTH8"/>
<accession>H6RTH8</accession>
<dbReference type="EMBL" id="FO117623">
    <property type="protein sequence ID" value="CCG01836.1"/>
    <property type="molecule type" value="Genomic_DNA"/>
</dbReference>
<dbReference type="eggNOG" id="COG2755">
    <property type="taxonomic scope" value="Bacteria"/>
</dbReference>
<proteinExistence type="predicted"/>
<dbReference type="KEGG" id="bsd:BLASA_0885"/>
<sequence length="207" mass="22226">MPSPDLRVCFFGDSLTAGVGDDAALGWVGRVVAAARRAGTDLTGYNLGVRRETSQDVQARWLAEARPRLHQGDGRGVVLAVGVNDTTVDGGQRRVPQSGTLRAVRLVADQAGEQGWPLLVVGPTLVRDDQQNRRILDLSEAIGTQCAAVHVPYVEIGTGLQDDEWLREVAARDGAHPSARGYERLSRVIGPVFLEWLGAVAEDARIA</sequence>
<dbReference type="GO" id="GO:0016787">
    <property type="term" value="F:hydrolase activity"/>
    <property type="evidence" value="ECO:0007669"/>
    <property type="project" value="UniProtKB-KW"/>
</dbReference>
<dbReference type="InterPro" id="IPR013830">
    <property type="entry name" value="SGNH_hydro"/>
</dbReference>
<dbReference type="Pfam" id="PF13472">
    <property type="entry name" value="Lipase_GDSL_2"/>
    <property type="match status" value="1"/>
</dbReference>
<keyword evidence="2" id="KW-0378">Hydrolase</keyword>
<evidence type="ECO:0000259" key="1">
    <source>
        <dbReference type="Pfam" id="PF13472"/>
    </source>
</evidence>
<dbReference type="Proteomes" id="UP000007517">
    <property type="component" value="Chromosome"/>
</dbReference>
<keyword evidence="2" id="KW-0449">Lipoprotein</keyword>
<keyword evidence="3" id="KW-1185">Reference proteome</keyword>
<evidence type="ECO:0000313" key="2">
    <source>
        <dbReference type="EMBL" id="CCG01836.1"/>
    </source>
</evidence>
<dbReference type="RefSeq" id="WP_014374742.1">
    <property type="nucleotide sequence ID" value="NC_016943.1"/>
</dbReference>
<dbReference type="InterPro" id="IPR036514">
    <property type="entry name" value="SGNH_hydro_sf"/>
</dbReference>